<comment type="caution">
    <text evidence="1">The sequence shown here is derived from an EMBL/GenBank/DDBJ whole genome shotgun (WGS) entry which is preliminary data.</text>
</comment>
<organism evidence="1 2">
    <name type="scientific">Savagea faecisuis</name>
    <dbReference type="NCBI Taxonomy" id="1274803"/>
    <lineage>
        <taxon>Bacteria</taxon>
        <taxon>Bacillati</taxon>
        <taxon>Bacillota</taxon>
        <taxon>Bacilli</taxon>
        <taxon>Bacillales</taxon>
        <taxon>Caryophanaceae</taxon>
        <taxon>Savagea</taxon>
    </lineage>
</organism>
<name>A0ABW3GV84_9BACL</name>
<accession>A0ABW3GV84</accession>
<protein>
    <submittedName>
        <fullName evidence="1">Uncharacterized protein</fullName>
    </submittedName>
</protein>
<evidence type="ECO:0000313" key="2">
    <source>
        <dbReference type="Proteomes" id="UP001596976"/>
    </source>
</evidence>
<reference evidence="2" key="1">
    <citation type="journal article" date="2019" name="Int. J. Syst. Evol. Microbiol.">
        <title>The Global Catalogue of Microorganisms (GCM) 10K type strain sequencing project: providing services to taxonomists for standard genome sequencing and annotation.</title>
        <authorList>
            <consortium name="The Broad Institute Genomics Platform"/>
            <consortium name="The Broad Institute Genome Sequencing Center for Infectious Disease"/>
            <person name="Wu L."/>
            <person name="Ma J."/>
        </authorList>
    </citation>
    <scope>NUCLEOTIDE SEQUENCE [LARGE SCALE GENOMIC DNA]</scope>
    <source>
        <strain evidence="2">CCUG 63563</strain>
    </source>
</reference>
<evidence type="ECO:0000313" key="1">
    <source>
        <dbReference type="EMBL" id="MFD0943126.1"/>
    </source>
</evidence>
<dbReference type="EMBL" id="JBHTJF010000022">
    <property type="protein sequence ID" value="MFD0943126.1"/>
    <property type="molecule type" value="Genomic_DNA"/>
</dbReference>
<dbReference type="Proteomes" id="UP001596976">
    <property type="component" value="Unassembled WGS sequence"/>
</dbReference>
<keyword evidence="2" id="KW-1185">Reference proteome</keyword>
<proteinExistence type="predicted"/>
<sequence length="135" mass="16181">MRIHGLYPTNSPYRLRKTERIKARDEREKSFKVTEEYDDRGEKDENVWQKVIARYDFTYALGEEVHEVADELYEARLIEKPIYLHLVFEAKQKRTERLNWIEHFKQLSTSAQLANRLLQAEQSRTVAQLLQRLSA</sequence>
<dbReference type="RefSeq" id="WP_381010471.1">
    <property type="nucleotide sequence ID" value="NZ_JBHTJF010000022.1"/>
</dbReference>
<gene>
    <name evidence="1" type="ORF">ACFQ0V_05000</name>
</gene>